<dbReference type="Pfam" id="PF13456">
    <property type="entry name" value="RVT_3"/>
    <property type="match status" value="1"/>
</dbReference>
<dbReference type="Proteomes" id="UP000265520">
    <property type="component" value="Unassembled WGS sequence"/>
</dbReference>
<evidence type="ECO:0000313" key="2">
    <source>
        <dbReference type="EMBL" id="MCH87658.1"/>
    </source>
</evidence>
<dbReference type="InterPro" id="IPR044730">
    <property type="entry name" value="RNase_H-like_dom_plant"/>
</dbReference>
<gene>
    <name evidence="2" type="ORF">A2U01_0008535</name>
</gene>
<dbReference type="EMBL" id="LXQA010012665">
    <property type="protein sequence ID" value="MCH87658.1"/>
    <property type="molecule type" value="Genomic_DNA"/>
</dbReference>
<proteinExistence type="predicted"/>
<dbReference type="InterPro" id="IPR002156">
    <property type="entry name" value="RNaseH_domain"/>
</dbReference>
<name>A0A392MLV3_9FABA</name>
<protein>
    <submittedName>
        <fullName evidence="2">Ribonuclease H</fullName>
    </submittedName>
</protein>
<evidence type="ECO:0000259" key="1">
    <source>
        <dbReference type="Pfam" id="PF13456"/>
    </source>
</evidence>
<dbReference type="AlphaFoldDB" id="A0A392MLV3"/>
<feature type="non-terminal residue" evidence="2">
    <location>
        <position position="1"/>
    </location>
</feature>
<feature type="domain" description="RNase H type-1" evidence="1">
    <location>
        <begin position="173"/>
        <end position="224"/>
    </location>
</feature>
<keyword evidence="3" id="KW-1185">Reference proteome</keyword>
<organism evidence="2 3">
    <name type="scientific">Trifolium medium</name>
    <dbReference type="NCBI Taxonomy" id="97028"/>
    <lineage>
        <taxon>Eukaryota</taxon>
        <taxon>Viridiplantae</taxon>
        <taxon>Streptophyta</taxon>
        <taxon>Embryophyta</taxon>
        <taxon>Tracheophyta</taxon>
        <taxon>Spermatophyta</taxon>
        <taxon>Magnoliopsida</taxon>
        <taxon>eudicotyledons</taxon>
        <taxon>Gunneridae</taxon>
        <taxon>Pentapetalae</taxon>
        <taxon>rosids</taxon>
        <taxon>fabids</taxon>
        <taxon>Fabales</taxon>
        <taxon>Fabaceae</taxon>
        <taxon>Papilionoideae</taxon>
        <taxon>50 kb inversion clade</taxon>
        <taxon>NPAAA clade</taxon>
        <taxon>Hologalegina</taxon>
        <taxon>IRL clade</taxon>
        <taxon>Trifolieae</taxon>
        <taxon>Trifolium</taxon>
    </lineage>
</organism>
<comment type="caution">
    <text evidence="2">The sequence shown here is derived from an EMBL/GenBank/DDBJ whole genome shotgun (WGS) entry which is preliminary data.</text>
</comment>
<dbReference type="GO" id="GO:0003676">
    <property type="term" value="F:nucleic acid binding"/>
    <property type="evidence" value="ECO:0007669"/>
    <property type="project" value="InterPro"/>
</dbReference>
<reference evidence="2 3" key="1">
    <citation type="journal article" date="2018" name="Front. Plant Sci.">
        <title>Red Clover (Trifolium pratense) and Zigzag Clover (T. medium) - A Picture of Genomic Similarities and Differences.</title>
        <authorList>
            <person name="Dluhosova J."/>
            <person name="Istvanek J."/>
            <person name="Nedelnik J."/>
            <person name="Repkova J."/>
        </authorList>
    </citation>
    <scope>NUCLEOTIDE SEQUENCE [LARGE SCALE GENOMIC DNA]</scope>
    <source>
        <strain evidence="3">cv. 10/8</strain>
        <tissue evidence="2">Leaf</tissue>
    </source>
</reference>
<sequence>FHRHRYSCRGSAQKVIKEKSRVFFSNDVDWHEKIGLSNLLGIEVTDDLGQISWGTYGLDASLSVIEAELWGFIMGNVHQIHQNERSVDWIHVVSFEKQTKFQVGPLCLFCTSSGQKVSKEKSRVFFSNNVGWHKKIELSNLLGIQVTDDLGQYLGVPILHKKVTKDTYQFIPDGLVVELGNNAACGGILRDSKGCFIFVFAARMHQLSVIEAEVWGIYYGLKLA</sequence>
<dbReference type="CDD" id="cd06222">
    <property type="entry name" value="RNase_H_like"/>
    <property type="match status" value="1"/>
</dbReference>
<dbReference type="GO" id="GO:0004523">
    <property type="term" value="F:RNA-DNA hybrid ribonuclease activity"/>
    <property type="evidence" value="ECO:0007669"/>
    <property type="project" value="InterPro"/>
</dbReference>
<accession>A0A392MLV3</accession>
<evidence type="ECO:0000313" key="3">
    <source>
        <dbReference type="Proteomes" id="UP000265520"/>
    </source>
</evidence>